<sequence>MDFVATSPEAYFQGRVDHMLHVSFLSDQFYQALLSGRNAVDRRRNHVVVVPARSIVSIDFRTWHNGGTADTGFHHFDRPAELAGNGPVSVRLAHWGGLLFMAVEFSGPDRGINPLQDEEITNTYGPACLMKLLKKMWETYDSLSLLLWLYPATLPDELPPGRLLDSWSRQLDAVHGALAASMTGTASEYLHQRVMEAAKGDEYVQDANIDDVYEVIGLHRKTDVFLNALRVERDVDNRLRIWVSYRDDLSFLLAKMEKCMYLMKGNMEMA</sequence>
<dbReference type="AlphaFoldDB" id="A0A0D2JNM1"/>
<keyword evidence="2" id="KW-1185">Reference proteome</keyword>
<dbReference type="Proteomes" id="UP000053411">
    <property type="component" value="Unassembled WGS sequence"/>
</dbReference>
<dbReference type="RefSeq" id="XP_016626212.1">
    <property type="nucleotide sequence ID" value="XM_016782660.1"/>
</dbReference>
<evidence type="ECO:0000313" key="2">
    <source>
        <dbReference type="Proteomes" id="UP000053411"/>
    </source>
</evidence>
<protein>
    <submittedName>
        <fullName evidence="1">Uncharacterized protein</fullName>
    </submittedName>
</protein>
<accession>A0A0D2JNM1</accession>
<name>A0A0D2JNM1_9EURO</name>
<proteinExistence type="predicted"/>
<dbReference type="VEuPathDB" id="FungiDB:Z520_12173"/>
<dbReference type="EMBL" id="KN848110">
    <property type="protein sequence ID" value="KIX92089.1"/>
    <property type="molecule type" value="Genomic_DNA"/>
</dbReference>
<gene>
    <name evidence="1" type="ORF">Z520_12173</name>
</gene>
<evidence type="ECO:0000313" key="1">
    <source>
        <dbReference type="EMBL" id="KIX92089.1"/>
    </source>
</evidence>
<dbReference type="OrthoDB" id="4132945at2759"/>
<reference evidence="1 2" key="1">
    <citation type="submission" date="2015-01" db="EMBL/GenBank/DDBJ databases">
        <title>The Genome Sequence of Fonsecaea multimorphosa CBS 102226.</title>
        <authorList>
            <consortium name="The Broad Institute Genomics Platform"/>
            <person name="Cuomo C."/>
            <person name="de Hoog S."/>
            <person name="Gorbushina A."/>
            <person name="Stielow B."/>
            <person name="Teixiera M."/>
            <person name="Abouelleil A."/>
            <person name="Chapman S.B."/>
            <person name="Priest M."/>
            <person name="Young S.K."/>
            <person name="Wortman J."/>
            <person name="Nusbaum C."/>
            <person name="Birren B."/>
        </authorList>
    </citation>
    <scope>NUCLEOTIDE SEQUENCE [LARGE SCALE GENOMIC DNA]</scope>
    <source>
        <strain evidence="1 2">CBS 102226</strain>
    </source>
</reference>
<organism evidence="1 2">
    <name type="scientific">Fonsecaea multimorphosa CBS 102226</name>
    <dbReference type="NCBI Taxonomy" id="1442371"/>
    <lineage>
        <taxon>Eukaryota</taxon>
        <taxon>Fungi</taxon>
        <taxon>Dikarya</taxon>
        <taxon>Ascomycota</taxon>
        <taxon>Pezizomycotina</taxon>
        <taxon>Eurotiomycetes</taxon>
        <taxon>Chaetothyriomycetidae</taxon>
        <taxon>Chaetothyriales</taxon>
        <taxon>Herpotrichiellaceae</taxon>
        <taxon>Fonsecaea</taxon>
    </lineage>
</organism>
<dbReference type="GeneID" id="27717919"/>